<dbReference type="PANTHER" id="PTHR35004:SF7">
    <property type="entry name" value="INTEGRASE PROTEIN"/>
    <property type="match status" value="1"/>
</dbReference>
<comment type="similarity">
    <text evidence="1">Belongs to the transposase IS21/IS408/IS1162 family.</text>
</comment>
<dbReference type="InterPro" id="IPR054353">
    <property type="entry name" value="IstA-like_C"/>
</dbReference>
<dbReference type="Pfam" id="PF13683">
    <property type="entry name" value="rve_3"/>
    <property type="match status" value="1"/>
</dbReference>
<evidence type="ECO:0000259" key="2">
    <source>
        <dbReference type="PROSITE" id="PS50994"/>
    </source>
</evidence>
<dbReference type="AlphaFoldDB" id="A0A1S2LFG8"/>
<organism evidence="3 4">
    <name type="scientific">Anaerobacillus alkalilacustris</name>
    <dbReference type="NCBI Taxonomy" id="393763"/>
    <lineage>
        <taxon>Bacteria</taxon>
        <taxon>Bacillati</taxon>
        <taxon>Bacillota</taxon>
        <taxon>Bacilli</taxon>
        <taxon>Bacillales</taxon>
        <taxon>Bacillaceae</taxon>
        <taxon>Anaerobacillus</taxon>
    </lineage>
</organism>
<dbReference type="InterPro" id="IPR012337">
    <property type="entry name" value="RNaseH-like_sf"/>
</dbReference>
<dbReference type="Pfam" id="PF22483">
    <property type="entry name" value="Mu-transpos_C_2"/>
    <property type="match status" value="1"/>
</dbReference>
<dbReference type="SUPFAM" id="SSF53098">
    <property type="entry name" value="Ribonuclease H-like"/>
    <property type="match status" value="1"/>
</dbReference>
<evidence type="ECO:0000313" key="4">
    <source>
        <dbReference type="Proteomes" id="UP000179524"/>
    </source>
</evidence>
<dbReference type="Gene3D" id="3.30.420.10">
    <property type="entry name" value="Ribonuclease H-like superfamily/Ribonuclease H"/>
    <property type="match status" value="1"/>
</dbReference>
<gene>
    <name evidence="3" type="ORF">BKP37_16655</name>
</gene>
<dbReference type="Proteomes" id="UP000179524">
    <property type="component" value="Unassembled WGS sequence"/>
</dbReference>
<dbReference type="PROSITE" id="PS50994">
    <property type="entry name" value="INTEGRASE"/>
    <property type="match status" value="1"/>
</dbReference>
<protein>
    <recommendedName>
        <fullName evidence="2">Integrase catalytic domain-containing protein</fullName>
    </recommendedName>
</protein>
<dbReference type="InterPro" id="IPR036397">
    <property type="entry name" value="RNaseH_sf"/>
</dbReference>
<sequence>MPLPTYLVCHKHIGGTFPILLIDNMKIATRHKKYKDGQSKLTALFQELERHYGIEVRLCTPYRPNQKGTVENAVATLKTHLFTHHSGFGSLKELQEKVDHIFHHLNQKKHNEKNDTIDRLLQHENRYKRSAPKKHFVYVEEEVKIVRKSTLVPFDGNYYSAPEEYKGEKIIVRYTDKIVRLVSIDGKQVLAKYSRCYGKKQKKYRVWNVLHKLQHKSAGFDQSKEKHQMPKWLKVLYEKTFENQAEEFFVFLELIQNFKKDIIKRMLKWHEVYKKTLTVNSAIEFVSRC</sequence>
<comment type="caution">
    <text evidence="3">The sequence shown here is derived from an EMBL/GenBank/DDBJ whole genome shotgun (WGS) entry which is preliminary data.</text>
</comment>
<dbReference type="InterPro" id="IPR001584">
    <property type="entry name" value="Integrase_cat-core"/>
</dbReference>
<accession>A0A1S2LFG8</accession>
<dbReference type="EMBL" id="MLQR01000043">
    <property type="protein sequence ID" value="OIJ11272.1"/>
    <property type="molecule type" value="Genomic_DNA"/>
</dbReference>
<evidence type="ECO:0000313" key="3">
    <source>
        <dbReference type="EMBL" id="OIJ11272.1"/>
    </source>
</evidence>
<keyword evidence="4" id="KW-1185">Reference proteome</keyword>
<dbReference type="GO" id="GO:0015074">
    <property type="term" value="P:DNA integration"/>
    <property type="evidence" value="ECO:0007669"/>
    <property type="project" value="InterPro"/>
</dbReference>
<dbReference type="RefSeq" id="WP_071310736.1">
    <property type="nucleotide sequence ID" value="NZ_MLQR01000043.1"/>
</dbReference>
<reference evidence="3 4" key="1">
    <citation type="submission" date="2016-10" db="EMBL/GenBank/DDBJ databases">
        <title>Draft genome sequences of four alkaliphilic bacteria belonging to the Anaerobacillus genus.</title>
        <authorList>
            <person name="Bassil N.M."/>
            <person name="Lloyd J.R."/>
        </authorList>
    </citation>
    <scope>NUCLEOTIDE SEQUENCE [LARGE SCALE GENOMIC DNA]</scope>
    <source>
        <strain evidence="3 4">DSM 18345</strain>
    </source>
</reference>
<name>A0A1S2LFG8_9BACI</name>
<dbReference type="PANTHER" id="PTHR35004">
    <property type="entry name" value="TRANSPOSASE RV3428C-RELATED"/>
    <property type="match status" value="1"/>
</dbReference>
<dbReference type="GO" id="GO:0003676">
    <property type="term" value="F:nucleic acid binding"/>
    <property type="evidence" value="ECO:0007669"/>
    <property type="project" value="InterPro"/>
</dbReference>
<feature type="domain" description="Integrase catalytic" evidence="2">
    <location>
        <begin position="1"/>
        <end position="140"/>
    </location>
</feature>
<evidence type="ECO:0000256" key="1">
    <source>
        <dbReference type="ARBA" id="ARBA00009277"/>
    </source>
</evidence>
<dbReference type="OrthoDB" id="2973584at2"/>
<proteinExistence type="inferred from homology"/>